<keyword evidence="2" id="KW-1185">Reference proteome</keyword>
<organism evidence="1 2">
    <name type="scientific">Desulfocucumis palustris</name>
    <dbReference type="NCBI Taxonomy" id="1898651"/>
    <lineage>
        <taxon>Bacteria</taxon>
        <taxon>Bacillati</taxon>
        <taxon>Bacillota</taxon>
        <taxon>Clostridia</taxon>
        <taxon>Eubacteriales</taxon>
        <taxon>Desulfocucumaceae</taxon>
        <taxon>Desulfocucumis</taxon>
    </lineage>
</organism>
<evidence type="ECO:0000313" key="1">
    <source>
        <dbReference type="EMBL" id="GBF35312.1"/>
    </source>
</evidence>
<comment type="caution">
    <text evidence="1">The sequence shown here is derived from an EMBL/GenBank/DDBJ whole genome shotgun (WGS) entry which is preliminary data.</text>
</comment>
<dbReference type="EMBL" id="BFAV01000157">
    <property type="protein sequence ID" value="GBF35312.1"/>
    <property type="molecule type" value="Genomic_DNA"/>
</dbReference>
<proteinExistence type="predicted"/>
<name>A0A2L2XGP6_9FIRM</name>
<dbReference type="AlphaFoldDB" id="A0A2L2XGP6"/>
<evidence type="ECO:0000313" key="2">
    <source>
        <dbReference type="Proteomes" id="UP000239549"/>
    </source>
</evidence>
<protein>
    <submittedName>
        <fullName evidence="1">Uncharacterized protein</fullName>
    </submittedName>
</protein>
<sequence>MFSTSSRIIFLALQLDPLKSAMVLFRGHFHRNLLEYKGYGKPREGVSLTLFAR</sequence>
<gene>
    <name evidence="1" type="ORF">DCCM_4435</name>
</gene>
<accession>A0A2L2XGP6</accession>
<reference evidence="2" key="1">
    <citation type="submission" date="2018-02" db="EMBL/GenBank/DDBJ databases">
        <title>Genome sequence of Desulfocucumis palustris strain NAW-5.</title>
        <authorList>
            <person name="Watanabe M."/>
            <person name="Kojima H."/>
            <person name="Fukui M."/>
        </authorList>
    </citation>
    <scope>NUCLEOTIDE SEQUENCE [LARGE SCALE GENOMIC DNA]</scope>
    <source>
        <strain evidence="2">NAW-5</strain>
    </source>
</reference>
<dbReference type="Proteomes" id="UP000239549">
    <property type="component" value="Unassembled WGS sequence"/>
</dbReference>